<evidence type="ECO:0000313" key="1">
    <source>
        <dbReference type="EMBL" id="AXQ69400.1"/>
    </source>
</evidence>
<dbReference type="EMBL" id="MH588546">
    <property type="protein sequence ID" value="AXQ69400.1"/>
    <property type="molecule type" value="Genomic_DNA"/>
</dbReference>
<keyword evidence="2" id="KW-1185">Reference proteome</keyword>
<accession>A0A385ECM3</accession>
<dbReference type="Proteomes" id="UP000259421">
    <property type="component" value="Segment"/>
</dbReference>
<reference evidence="1 2" key="2">
    <citation type="submission" date="2018-09" db="EMBL/GenBank/DDBJ databases">
        <title>Giant CbK-like Caulobacter bacteriophages have genetically divergent genomes.</title>
        <authorList>
            <person name="Wilson K."/>
            <person name="Ely B."/>
        </authorList>
    </citation>
    <scope>NUCLEOTIDE SEQUENCE [LARGE SCALE GENOMIC DNA]</scope>
</reference>
<sequence length="96" mass="11300">MLSRQTRTQHIVLVTVDPAKFTPEFMEEFRAHFFDYETIEEHIEHLGSLYGRGVIEGFPHEFIEGYGVAKEMGISFKTLVEQTELLYDYEEVEIRP</sequence>
<organism evidence="1 2">
    <name type="scientific">Caulobacter phage CcrBL9</name>
    <dbReference type="NCBI Taxonomy" id="2283270"/>
    <lineage>
        <taxon>Viruses</taxon>
        <taxon>Duplodnaviria</taxon>
        <taxon>Heunggongvirae</taxon>
        <taxon>Uroviricota</taxon>
        <taxon>Caudoviricetes</taxon>
        <taxon>Jeanschmidtviridae</taxon>
        <taxon>Bertelyvirus</taxon>
        <taxon>Bertelyvirus BL9</taxon>
    </lineage>
</organism>
<reference evidence="2" key="1">
    <citation type="submission" date="2018-07" db="EMBL/GenBank/DDBJ databases">
        <title>Giant CbK-like Caulobacter bacteriophages have genetically divergent genomes.</title>
        <authorList>
            <person name="Wilson K.M."/>
            <person name="Ely B."/>
        </authorList>
    </citation>
    <scope>NUCLEOTIDE SEQUENCE [LARGE SCALE GENOMIC DNA]</scope>
</reference>
<proteinExistence type="predicted"/>
<gene>
    <name evidence="1" type="ORF">CcrBL9_gp376</name>
</gene>
<evidence type="ECO:0000313" key="2">
    <source>
        <dbReference type="Proteomes" id="UP000259421"/>
    </source>
</evidence>
<protein>
    <submittedName>
        <fullName evidence="1">Tape measure protein</fullName>
    </submittedName>
</protein>
<name>A0A385ECM3_9CAUD</name>